<protein>
    <submittedName>
        <fullName evidence="1">Uncharacterized protein</fullName>
    </submittedName>
</protein>
<dbReference type="KEGG" id="afr:AFE_1581"/>
<gene>
    <name evidence="1" type="ordered locus">AFE_1581</name>
</gene>
<dbReference type="HOGENOM" id="CLU_2581706_0_0_6"/>
<dbReference type="EMBL" id="CP001219">
    <property type="protein sequence ID" value="ACK80469.1"/>
    <property type="molecule type" value="Genomic_DNA"/>
</dbReference>
<dbReference type="PaxDb" id="243159-AFE_1581"/>
<accession>B7JAF6</accession>
<dbReference type="Proteomes" id="UP000001362">
    <property type="component" value="Chromosome"/>
</dbReference>
<evidence type="ECO:0000313" key="2">
    <source>
        <dbReference type="Proteomes" id="UP000001362"/>
    </source>
</evidence>
<dbReference type="STRING" id="243159.AFE_1581"/>
<dbReference type="AlphaFoldDB" id="B7JAF6"/>
<proteinExistence type="predicted"/>
<organism evidence="1 2">
    <name type="scientific">Acidithiobacillus ferrooxidans (strain ATCC 23270 / DSM 14882 / CIP 104768 / NCIMB 8455)</name>
    <name type="common">Ferrobacillus ferrooxidans (strain ATCC 23270)</name>
    <dbReference type="NCBI Taxonomy" id="243159"/>
    <lineage>
        <taxon>Bacteria</taxon>
        <taxon>Pseudomonadati</taxon>
        <taxon>Pseudomonadota</taxon>
        <taxon>Acidithiobacillia</taxon>
        <taxon>Acidithiobacillales</taxon>
        <taxon>Acidithiobacillaceae</taxon>
        <taxon>Acidithiobacillus</taxon>
    </lineage>
</organism>
<name>B7JAF6_ACIF2</name>
<evidence type="ECO:0000313" key="1">
    <source>
        <dbReference type="EMBL" id="ACK80469.1"/>
    </source>
</evidence>
<keyword evidence="2" id="KW-1185">Reference proteome</keyword>
<reference evidence="1 2" key="1">
    <citation type="journal article" date="2008" name="BMC Genomics">
        <title>Acidithiobacillus ferrooxidans metabolism: from genome sequence to industrial applications.</title>
        <authorList>
            <person name="Valdes J."/>
            <person name="Pedroso I."/>
            <person name="Quatrini R."/>
            <person name="Dodson R.J."/>
            <person name="Tettelin H."/>
            <person name="Blake R.II."/>
            <person name="Eisen J.A."/>
            <person name="Holmes D.S."/>
        </authorList>
    </citation>
    <scope>NUCLEOTIDE SEQUENCE [LARGE SCALE GENOMIC DNA]</scope>
    <source>
        <strain evidence="2">ATCC 23270 / DSM 14882 / CIP 104768 / NCIMB 8455</strain>
    </source>
</reference>
<sequence>MEYSLERGGEGSGTERKIKKGVTCRHPAQYQRVGNAPRWIKALTKFGFITSATTGSVLYSSKSTATAGCTATSATTRRAS</sequence>